<gene>
    <name evidence="1" type="ORF">ACOLOM_LOCUS3454</name>
</gene>
<evidence type="ECO:0000313" key="1">
    <source>
        <dbReference type="EMBL" id="CAG8516437.1"/>
    </source>
</evidence>
<accession>A0ACA9L975</accession>
<sequence length="81" mass="8988">TPKQTTVEKKPNSAKKIARLVKKNPADLKPISLQMQQLQACGPQDLTRMDAPSSSSWSNSFKKETDLVKNNTDLTDSDTEI</sequence>
<dbReference type="Proteomes" id="UP000789525">
    <property type="component" value="Unassembled WGS sequence"/>
</dbReference>
<name>A0ACA9L975_9GLOM</name>
<feature type="non-terminal residue" evidence="1">
    <location>
        <position position="1"/>
    </location>
</feature>
<evidence type="ECO:0000313" key="2">
    <source>
        <dbReference type="Proteomes" id="UP000789525"/>
    </source>
</evidence>
<keyword evidence="2" id="KW-1185">Reference proteome</keyword>
<dbReference type="EMBL" id="CAJVPT010005122">
    <property type="protein sequence ID" value="CAG8516437.1"/>
    <property type="molecule type" value="Genomic_DNA"/>
</dbReference>
<reference evidence="1" key="1">
    <citation type="submission" date="2021-06" db="EMBL/GenBank/DDBJ databases">
        <authorList>
            <person name="Kallberg Y."/>
            <person name="Tangrot J."/>
            <person name="Rosling A."/>
        </authorList>
    </citation>
    <scope>NUCLEOTIDE SEQUENCE</scope>
    <source>
        <strain evidence="1">CL356</strain>
    </source>
</reference>
<protein>
    <submittedName>
        <fullName evidence="1">2723_t:CDS:1</fullName>
    </submittedName>
</protein>
<organism evidence="1 2">
    <name type="scientific">Acaulospora colombiana</name>
    <dbReference type="NCBI Taxonomy" id="27376"/>
    <lineage>
        <taxon>Eukaryota</taxon>
        <taxon>Fungi</taxon>
        <taxon>Fungi incertae sedis</taxon>
        <taxon>Mucoromycota</taxon>
        <taxon>Glomeromycotina</taxon>
        <taxon>Glomeromycetes</taxon>
        <taxon>Diversisporales</taxon>
        <taxon>Acaulosporaceae</taxon>
        <taxon>Acaulospora</taxon>
    </lineage>
</organism>
<comment type="caution">
    <text evidence="1">The sequence shown here is derived from an EMBL/GenBank/DDBJ whole genome shotgun (WGS) entry which is preliminary data.</text>
</comment>
<proteinExistence type="predicted"/>